<evidence type="ECO:0000313" key="2">
    <source>
        <dbReference type="EMBL" id="QFX95968.1"/>
    </source>
</evidence>
<feature type="transmembrane region" description="Helical" evidence="1">
    <location>
        <begin position="81"/>
        <end position="100"/>
    </location>
</feature>
<evidence type="ECO:0000256" key="1">
    <source>
        <dbReference type="SAM" id="Phobius"/>
    </source>
</evidence>
<feature type="transmembrane region" description="Helical" evidence="1">
    <location>
        <begin position="31"/>
        <end position="49"/>
    </location>
</feature>
<organism evidence="2 3">
    <name type="scientific">Acidithiobacillus thiooxidans ATCC 19377</name>
    <dbReference type="NCBI Taxonomy" id="637390"/>
    <lineage>
        <taxon>Bacteria</taxon>
        <taxon>Pseudomonadati</taxon>
        <taxon>Pseudomonadota</taxon>
        <taxon>Acidithiobacillia</taxon>
        <taxon>Acidithiobacillales</taxon>
        <taxon>Acidithiobacillaceae</taxon>
        <taxon>Acidithiobacillus</taxon>
    </lineage>
</organism>
<dbReference type="KEGG" id="atx:GCD22_01672"/>
<keyword evidence="1" id="KW-0472">Membrane</keyword>
<accession>A0A5P9XQB2</accession>
<dbReference type="RefSeq" id="WP_031574805.1">
    <property type="nucleotide sequence ID" value="NZ_CP045571.1"/>
</dbReference>
<dbReference type="AlphaFoldDB" id="A0A5P9XQB2"/>
<keyword evidence="1" id="KW-1133">Transmembrane helix</keyword>
<dbReference type="Proteomes" id="UP000363590">
    <property type="component" value="Chromosome"/>
</dbReference>
<proteinExistence type="predicted"/>
<sequence length="216" mass="24429">MNPWAFWSTVHYLWLVFQEQPLVVYLDGPGLYGAGIPFAVSLLILWWIFSGAERFQQRVWTYLPKWLWIYRTTRQSSPISLNLPILSGFFLTCVVIGHYSGYWTQIGYHFFDAGLIFWPMLALLDGEFPVLLTYPLTFFGMLIDDVFAAGQQGHWAGTYWFGVGGAGFHDGLFIGPITALTLAVLLKGLGALGRREGLFSSEPQRETNPEEPHSAL</sequence>
<protein>
    <submittedName>
        <fullName evidence="2">Uncharacterized protein</fullName>
    </submittedName>
</protein>
<dbReference type="GeneID" id="60696014"/>
<keyword evidence="1" id="KW-0812">Transmembrane</keyword>
<reference evidence="2 3" key="1">
    <citation type="submission" date="2019-10" db="EMBL/GenBank/DDBJ databases">
        <authorList>
            <person name="Wang R."/>
        </authorList>
    </citation>
    <scope>NUCLEOTIDE SEQUENCE [LARGE SCALE GENOMIC DNA]</scope>
    <source>
        <strain evidence="2 3">ATCC 19377</strain>
    </source>
</reference>
<name>A0A5P9XQB2_ACITH</name>
<gene>
    <name evidence="2" type="ORF">GCD22_01672</name>
</gene>
<evidence type="ECO:0000313" key="3">
    <source>
        <dbReference type="Proteomes" id="UP000363590"/>
    </source>
</evidence>
<dbReference type="EMBL" id="CP045571">
    <property type="protein sequence ID" value="QFX95968.1"/>
    <property type="molecule type" value="Genomic_DNA"/>
</dbReference>